<keyword evidence="3" id="KW-1185">Reference proteome</keyword>
<evidence type="ECO:0000313" key="2">
    <source>
        <dbReference type="EMBL" id="CAG8956085.1"/>
    </source>
</evidence>
<dbReference type="PANTHER" id="PTHR37981:SF1">
    <property type="entry name" value="SGNH HYDROLASE-TYPE ESTERASE DOMAIN-CONTAINING PROTEIN"/>
    <property type="match status" value="1"/>
</dbReference>
<dbReference type="EMBL" id="CAJVRL010000068">
    <property type="protein sequence ID" value="CAG8956085.1"/>
    <property type="molecule type" value="Genomic_DNA"/>
</dbReference>
<dbReference type="GO" id="GO:0006629">
    <property type="term" value="P:lipid metabolic process"/>
    <property type="evidence" value="ECO:0007669"/>
    <property type="project" value="TreeGrafter"/>
</dbReference>
<organism evidence="2 3">
    <name type="scientific">Hymenoscyphus fraxineus</name>
    <dbReference type="NCBI Taxonomy" id="746836"/>
    <lineage>
        <taxon>Eukaryota</taxon>
        <taxon>Fungi</taxon>
        <taxon>Dikarya</taxon>
        <taxon>Ascomycota</taxon>
        <taxon>Pezizomycotina</taxon>
        <taxon>Leotiomycetes</taxon>
        <taxon>Helotiales</taxon>
        <taxon>Helotiaceae</taxon>
        <taxon>Hymenoscyphus</taxon>
    </lineage>
</organism>
<proteinExistence type="predicted"/>
<name>A0A9N9L1Q2_9HELO</name>
<dbReference type="PANTHER" id="PTHR37981">
    <property type="entry name" value="LIPASE 2"/>
    <property type="match status" value="1"/>
</dbReference>
<dbReference type="InterPro" id="IPR013830">
    <property type="entry name" value="SGNH_hydro"/>
</dbReference>
<accession>A0A9N9L1Q2</accession>
<gene>
    <name evidence="2" type="ORF">HYFRA_00011869</name>
</gene>
<sequence length="344" mass="37896">MVGTKFVSTVLPFAGNVFGATISTRQVPQTSGIIWPVSYIALGDSFSAGIGAGKYAQPDNPLVEKCKRMTGSYPTQVKGLFPRIDDKNFLFESCSGDKLENIDAQLSNLGGTRAQVVTLSISGNDFKFSTVVEKCVYNVLPLGKSDATTDKECDAALAVAAKLITDEKIWTTYKEKVNDIVAKVMLADIRGIPIPWSVLVITGYPKFWGDVKKDEDACSKLRLRIPEAILGTIALNGNHLRPEVRRRMNKLVVAVNEKIKAEILPINTDKIEFVDIDPLYEGNRLCEDGATDPAGANFDSVWFTTFETKLQEDNFFPIQTLRSKHNGQPCLKDYSLVMGLLQMS</sequence>
<dbReference type="Proteomes" id="UP000696280">
    <property type="component" value="Unassembled WGS sequence"/>
</dbReference>
<dbReference type="OrthoDB" id="21678at2759"/>
<dbReference type="InterPro" id="IPR036514">
    <property type="entry name" value="SGNH_hydro_sf"/>
</dbReference>
<feature type="domain" description="SGNH hydrolase-type esterase" evidence="1">
    <location>
        <begin position="41"/>
        <end position="193"/>
    </location>
</feature>
<dbReference type="InterPro" id="IPR037460">
    <property type="entry name" value="SEST-like"/>
</dbReference>
<evidence type="ECO:0000313" key="3">
    <source>
        <dbReference type="Proteomes" id="UP000696280"/>
    </source>
</evidence>
<dbReference type="GO" id="GO:0016788">
    <property type="term" value="F:hydrolase activity, acting on ester bonds"/>
    <property type="evidence" value="ECO:0007669"/>
    <property type="project" value="InterPro"/>
</dbReference>
<evidence type="ECO:0000259" key="1">
    <source>
        <dbReference type="Pfam" id="PF13472"/>
    </source>
</evidence>
<dbReference type="Gene3D" id="3.40.50.1110">
    <property type="entry name" value="SGNH hydrolase"/>
    <property type="match status" value="1"/>
</dbReference>
<dbReference type="SUPFAM" id="SSF52266">
    <property type="entry name" value="SGNH hydrolase"/>
    <property type="match status" value="1"/>
</dbReference>
<dbReference type="AlphaFoldDB" id="A0A9N9L1Q2"/>
<dbReference type="CDD" id="cd01823">
    <property type="entry name" value="SEST_like"/>
    <property type="match status" value="1"/>
</dbReference>
<comment type="caution">
    <text evidence="2">The sequence shown here is derived from an EMBL/GenBank/DDBJ whole genome shotgun (WGS) entry which is preliminary data.</text>
</comment>
<reference evidence="2" key="1">
    <citation type="submission" date="2021-07" db="EMBL/GenBank/DDBJ databases">
        <authorList>
            <person name="Durling M."/>
        </authorList>
    </citation>
    <scope>NUCLEOTIDE SEQUENCE</scope>
</reference>
<protein>
    <recommendedName>
        <fullName evidence="1">SGNH hydrolase-type esterase domain-containing protein</fullName>
    </recommendedName>
</protein>
<dbReference type="Pfam" id="PF13472">
    <property type="entry name" value="Lipase_GDSL_2"/>
    <property type="match status" value="1"/>
</dbReference>